<feature type="transmembrane region" description="Helical" evidence="1">
    <location>
        <begin position="6"/>
        <end position="26"/>
    </location>
</feature>
<dbReference type="Pfam" id="PF07330">
    <property type="entry name" value="DUF1467"/>
    <property type="match status" value="1"/>
</dbReference>
<sequence length="93" mass="10436">MKIGSILAIYFLFFCFSAFALLPFGVRTSDEAGEERVPGQAESAPHRFDLPRHLGRAAILALVFFAIYYANWQFGWVTVDDLDFYNPPVNAAS</sequence>
<dbReference type="Proteomes" id="UP000515955">
    <property type="component" value="Chromosome"/>
</dbReference>
<keyword evidence="1" id="KW-0472">Membrane</keyword>
<keyword evidence="1" id="KW-1133">Transmembrane helix</keyword>
<organism evidence="2 3">
    <name type="scientific">Sphingomonas rhizophila</name>
    <dbReference type="NCBI Taxonomy" id="2071607"/>
    <lineage>
        <taxon>Bacteria</taxon>
        <taxon>Pseudomonadati</taxon>
        <taxon>Pseudomonadota</taxon>
        <taxon>Alphaproteobacteria</taxon>
        <taxon>Sphingomonadales</taxon>
        <taxon>Sphingomonadaceae</taxon>
        <taxon>Sphingomonas</taxon>
    </lineage>
</organism>
<dbReference type="RefSeq" id="WP_187542996.1">
    <property type="nucleotide sequence ID" value="NZ_CP060717.1"/>
</dbReference>
<feature type="transmembrane region" description="Helical" evidence="1">
    <location>
        <begin position="54"/>
        <end position="72"/>
    </location>
</feature>
<accession>A0A7G9SDT6</accession>
<keyword evidence="1" id="KW-0812">Transmembrane</keyword>
<protein>
    <submittedName>
        <fullName evidence="2">DUF1467 family protein</fullName>
    </submittedName>
</protein>
<keyword evidence="3" id="KW-1185">Reference proteome</keyword>
<evidence type="ECO:0000313" key="2">
    <source>
        <dbReference type="EMBL" id="QNN66011.1"/>
    </source>
</evidence>
<name>A0A7G9SDT6_9SPHN</name>
<dbReference type="AlphaFoldDB" id="A0A7G9SDT6"/>
<dbReference type="EMBL" id="CP060717">
    <property type="protein sequence ID" value="QNN66011.1"/>
    <property type="molecule type" value="Genomic_DNA"/>
</dbReference>
<proteinExistence type="predicted"/>
<evidence type="ECO:0000313" key="3">
    <source>
        <dbReference type="Proteomes" id="UP000515955"/>
    </source>
</evidence>
<evidence type="ECO:0000256" key="1">
    <source>
        <dbReference type="SAM" id="Phobius"/>
    </source>
</evidence>
<dbReference type="KEGG" id="srhi:H9L12_05790"/>
<reference evidence="2 3" key="1">
    <citation type="submission" date="2020-08" db="EMBL/GenBank/DDBJ databases">
        <title>Genome sequence of Sphingomonas rhizophila KACC 19189T.</title>
        <authorList>
            <person name="Hyun D.-W."/>
            <person name="Bae J.-W."/>
        </authorList>
    </citation>
    <scope>NUCLEOTIDE SEQUENCE [LARGE SCALE GENOMIC DNA]</scope>
    <source>
        <strain evidence="2 3">KACC 19189</strain>
    </source>
</reference>
<dbReference type="InterPro" id="IPR009935">
    <property type="entry name" value="DUF1467"/>
</dbReference>
<gene>
    <name evidence="2" type="ORF">H9L12_05790</name>
</gene>